<feature type="region of interest" description="Disordered" evidence="4">
    <location>
        <begin position="89"/>
        <end position="120"/>
    </location>
</feature>
<name>A0ABD3P093_9STRA</name>
<keyword evidence="3" id="KW-0802">TPR repeat</keyword>
<evidence type="ECO:0000256" key="4">
    <source>
        <dbReference type="SAM" id="MobiDB-lite"/>
    </source>
</evidence>
<dbReference type="Gene3D" id="1.25.40.10">
    <property type="entry name" value="Tetratricopeptide repeat domain"/>
    <property type="match status" value="1"/>
</dbReference>
<organism evidence="5 6">
    <name type="scientific">Cyclotella atomus</name>
    <dbReference type="NCBI Taxonomy" id="382360"/>
    <lineage>
        <taxon>Eukaryota</taxon>
        <taxon>Sar</taxon>
        <taxon>Stramenopiles</taxon>
        <taxon>Ochrophyta</taxon>
        <taxon>Bacillariophyta</taxon>
        <taxon>Coscinodiscophyceae</taxon>
        <taxon>Thalassiosirophycidae</taxon>
        <taxon>Stephanodiscales</taxon>
        <taxon>Stephanodiscaceae</taxon>
        <taxon>Cyclotella</taxon>
    </lineage>
</organism>
<evidence type="ECO:0008006" key="7">
    <source>
        <dbReference type="Google" id="ProtNLM"/>
    </source>
</evidence>
<gene>
    <name evidence="5" type="ORF">ACHAWO_013376</name>
</gene>
<feature type="compositionally biased region" description="Polar residues" evidence="4">
    <location>
        <begin position="192"/>
        <end position="209"/>
    </location>
</feature>
<feature type="repeat" description="TPR" evidence="3">
    <location>
        <begin position="1008"/>
        <end position="1041"/>
    </location>
</feature>
<proteinExistence type="predicted"/>
<feature type="compositionally biased region" description="Polar residues" evidence="4">
    <location>
        <begin position="151"/>
        <end position="161"/>
    </location>
</feature>
<feature type="region of interest" description="Disordered" evidence="4">
    <location>
        <begin position="1"/>
        <end position="28"/>
    </location>
</feature>
<evidence type="ECO:0000256" key="1">
    <source>
        <dbReference type="ARBA" id="ARBA00022741"/>
    </source>
</evidence>
<evidence type="ECO:0000256" key="3">
    <source>
        <dbReference type="PROSITE-ProRule" id="PRU00339"/>
    </source>
</evidence>
<keyword evidence="6" id="KW-1185">Reference proteome</keyword>
<dbReference type="SMART" id="SM00028">
    <property type="entry name" value="TPR"/>
    <property type="match status" value="3"/>
</dbReference>
<evidence type="ECO:0000313" key="5">
    <source>
        <dbReference type="EMBL" id="KAL3780711.1"/>
    </source>
</evidence>
<dbReference type="Proteomes" id="UP001530400">
    <property type="component" value="Unassembled WGS sequence"/>
</dbReference>
<evidence type="ECO:0000313" key="6">
    <source>
        <dbReference type="Proteomes" id="UP001530400"/>
    </source>
</evidence>
<feature type="compositionally biased region" description="Polar residues" evidence="4">
    <location>
        <begin position="170"/>
        <end position="180"/>
    </location>
</feature>
<feature type="compositionally biased region" description="Acidic residues" evidence="4">
    <location>
        <begin position="7"/>
        <end position="19"/>
    </location>
</feature>
<protein>
    <recommendedName>
        <fullName evidence="7">Orc1-like AAA ATPase domain-containing protein</fullName>
    </recommendedName>
</protein>
<feature type="region of interest" description="Disordered" evidence="4">
    <location>
        <begin position="143"/>
        <end position="233"/>
    </location>
</feature>
<dbReference type="PANTHER" id="PTHR16305">
    <property type="entry name" value="TESTICULAR SOLUBLE ADENYLYL CYCLASE"/>
    <property type="match status" value="1"/>
</dbReference>
<comment type="caution">
    <text evidence="5">The sequence shown here is derived from an EMBL/GenBank/DDBJ whole genome shotgun (WGS) entry which is preliminary data.</text>
</comment>
<dbReference type="EMBL" id="JALLPJ020000877">
    <property type="protein sequence ID" value="KAL3780711.1"/>
    <property type="molecule type" value="Genomic_DNA"/>
</dbReference>
<evidence type="ECO:0000256" key="2">
    <source>
        <dbReference type="ARBA" id="ARBA00022840"/>
    </source>
</evidence>
<dbReference type="SUPFAM" id="SSF48452">
    <property type="entry name" value="TPR-like"/>
    <property type="match status" value="1"/>
</dbReference>
<sequence>MRQPTIDDGESDSVSSDEQDSGKRGEFFSRASQIFTGLGRGVSLLNVHQVEEGPRNDLQQRYLEQGLNNLFDGRGSNIFSDASGIDEESISDASTFDMPKAPEEDDGASCDDTGGVEPNGIEADIDRLQLEIQAPCAHIQTQEKHVERSLSGVTLDSIKSNDSSKRSRTEQPTNTRTSRLGSLPFFGKNIPGLSNRSSNTSGDVSTDVSGRSERAQRWRFSQPVQSREEAPVRKSGNWVPAGLLGASFLHNIEKEESEQDETAAAAAAKAHEKSKASAKLMHNHFQIANNPESFRQLQMKMKAKGAVTGTSVRALLQNTDLGSLSSSEKSDDGMGIELDPSVKDKFFTSSGSRTASQKTILTQQESDSEEQCNKQQELQQRLRGDPLFGDMEPRPYIHLPSREPSLQFLVNVILCSTDEGKTSLLTLHGDKYLGKSTLINAVVKNCQECTQSSFTVLESERSATTNMMSFYPFRQIVSSALRKCDERTKMLGEQSADDADENSVKESDSAIVQRLVERKVLDKSDQLMISRILPDVMVESRNLLSLLEGRSPSAITKDTAATLFKLLIPLQPVLLVFDAAGDGEFDDSSWNLLEQLVLSSHTSCPQMIPILISRQSLYSIPKPLLDVQVDIKIFAITKRDAEEYIRTIFDPGCVDKDMIVDEHVLDVIHARAHGCPLFLERLVLWAQRREILEIDETRNAVSCIDRRPSELTDVLPATLYEEVLSELNKLSHNDLDSLKLAYCMGVIFSPTTYEALVSDGLFETLQALMKTHRIFCLNDEGWFKWRFSVVFDAVSSIIITDERQELHEGICQGFSKSASTVCDVQRARHYSITHRLNEAWDLLMDAGKQCEKIFDYTGAVACYNLAKCSRRKRSALREKIACSTALGWSLQALERYDEAEKELESSLEWTMSLPENDRHEEYSLLTALAKVKAYRSKYREAIELYERALPIVDTNAHSAKWVAHHIGSYGEILRKSGELTKAKKLHQEALKYREMAVQDNSGTVLELAISFTQLGCTHFALSEYERASHYHKKALSFRASNLDFNSALVSESLN</sequence>
<dbReference type="InterPro" id="IPR019734">
    <property type="entry name" value="TPR_rpt"/>
</dbReference>
<dbReference type="InterPro" id="IPR011990">
    <property type="entry name" value="TPR-like_helical_dom_sf"/>
</dbReference>
<reference evidence="5 6" key="1">
    <citation type="submission" date="2024-10" db="EMBL/GenBank/DDBJ databases">
        <title>Updated reference genomes for cyclostephanoid diatoms.</title>
        <authorList>
            <person name="Roberts W.R."/>
            <person name="Alverson A.J."/>
        </authorList>
    </citation>
    <scope>NUCLEOTIDE SEQUENCE [LARGE SCALE GENOMIC DNA]</scope>
    <source>
        <strain evidence="5 6">AJA010-31</strain>
    </source>
</reference>
<dbReference type="PANTHER" id="PTHR16305:SF28">
    <property type="entry name" value="GUANYLATE CYCLASE DOMAIN-CONTAINING PROTEIN"/>
    <property type="match status" value="1"/>
</dbReference>
<dbReference type="InterPro" id="IPR027417">
    <property type="entry name" value="P-loop_NTPase"/>
</dbReference>
<accession>A0ABD3P093</accession>
<dbReference type="PROSITE" id="PS50005">
    <property type="entry name" value="TPR"/>
    <property type="match status" value="1"/>
</dbReference>
<dbReference type="AlphaFoldDB" id="A0ABD3P093"/>
<keyword evidence="1" id="KW-0547">Nucleotide-binding</keyword>
<dbReference type="GO" id="GO:0005524">
    <property type="term" value="F:ATP binding"/>
    <property type="evidence" value="ECO:0007669"/>
    <property type="project" value="UniProtKB-KW"/>
</dbReference>
<dbReference type="SUPFAM" id="SSF52540">
    <property type="entry name" value="P-loop containing nucleoside triphosphate hydrolases"/>
    <property type="match status" value="1"/>
</dbReference>
<keyword evidence="2" id="KW-0067">ATP-binding</keyword>
<dbReference type="Pfam" id="PF13424">
    <property type="entry name" value="TPR_12"/>
    <property type="match status" value="1"/>
</dbReference>